<gene>
    <name evidence="2" type="ORF">HX826_31020</name>
</gene>
<comment type="caution">
    <text evidence="2">The sequence shown here is derived from an EMBL/GenBank/DDBJ whole genome shotgun (WGS) entry which is preliminary data.</text>
</comment>
<dbReference type="AlphaFoldDB" id="A0AAJ3LKC4"/>
<dbReference type="Pfam" id="PF19077">
    <property type="entry name" value="Big_13"/>
    <property type="match status" value="1"/>
</dbReference>
<evidence type="ECO:0000259" key="1">
    <source>
        <dbReference type="Pfam" id="PF19077"/>
    </source>
</evidence>
<proteinExistence type="predicted"/>
<organism evidence="2 3">
    <name type="scientific">Pseudomonas yamanorum</name>
    <dbReference type="NCBI Taxonomy" id="515393"/>
    <lineage>
        <taxon>Bacteria</taxon>
        <taxon>Pseudomonadati</taxon>
        <taxon>Pseudomonadota</taxon>
        <taxon>Gammaproteobacteria</taxon>
        <taxon>Pseudomonadales</taxon>
        <taxon>Pseudomonadaceae</taxon>
        <taxon>Pseudomonas</taxon>
    </lineage>
</organism>
<dbReference type="EMBL" id="JACAQR010000102">
    <property type="protein sequence ID" value="NWD46328.1"/>
    <property type="molecule type" value="Genomic_DNA"/>
</dbReference>
<reference evidence="2 3" key="1">
    <citation type="submission" date="2020-04" db="EMBL/GenBank/DDBJ databases">
        <title>Molecular characterization of pseudomonads from Agaricus bisporus reveal novel blotch 2 pathogens in Western Europe.</title>
        <authorList>
            <person name="Taparia T."/>
            <person name="Krijger M."/>
            <person name="Haynes E."/>
            <person name="Elpinstone J.G."/>
            <person name="Noble R."/>
            <person name="Van Der Wolf J."/>
        </authorList>
    </citation>
    <scope>NUCLEOTIDE SEQUENCE [LARGE SCALE GENOMIC DNA]</scope>
    <source>
        <strain evidence="2 3">IPO3753</strain>
    </source>
</reference>
<dbReference type="Gene3D" id="2.60.40.10">
    <property type="entry name" value="Immunoglobulins"/>
    <property type="match status" value="1"/>
</dbReference>
<protein>
    <recommendedName>
        <fullName evidence="1">Bacterial Ig-like domain-containing protein</fullName>
    </recommendedName>
</protein>
<evidence type="ECO:0000313" key="2">
    <source>
        <dbReference type="EMBL" id="NWD46328.1"/>
    </source>
</evidence>
<evidence type="ECO:0000313" key="3">
    <source>
        <dbReference type="Proteomes" id="UP000546584"/>
    </source>
</evidence>
<feature type="non-terminal residue" evidence="2">
    <location>
        <position position="111"/>
    </location>
</feature>
<feature type="domain" description="Bacterial Ig-like" evidence="1">
    <location>
        <begin position="9"/>
        <end position="86"/>
    </location>
</feature>
<dbReference type="InterPro" id="IPR044016">
    <property type="entry name" value="Big_13"/>
</dbReference>
<accession>A0AAJ3LKC4</accession>
<name>A0AAJ3LKC4_9PSED</name>
<dbReference type="Proteomes" id="UP000546584">
    <property type="component" value="Unassembled WGS sequence"/>
</dbReference>
<sequence length="111" mass="11566">IEPIFDGTTTDDNTPTFSGTAEANTTIIIYDNGIEIGRAPVDGDGNWTFTPAPALTEGPHSFSTEVMDKAGNRSPESTPIGFIVDTSAVVISIEQATDNVGPIQEPPLSSG</sequence>
<feature type="non-terminal residue" evidence="2">
    <location>
        <position position="1"/>
    </location>
</feature>
<dbReference type="RefSeq" id="WP_177027640.1">
    <property type="nucleotide sequence ID" value="NZ_JACAQR010000102.1"/>
</dbReference>
<dbReference type="InterPro" id="IPR013783">
    <property type="entry name" value="Ig-like_fold"/>
</dbReference>